<dbReference type="OrthoDB" id="6139674at2759"/>
<comment type="subcellular location">
    <subcellularLocation>
        <location evidence="1">Cell membrane</location>
        <topology evidence="1">Single-pass type I membrane protein</topology>
    </subcellularLocation>
</comment>
<dbReference type="Proteomes" id="UP000024635">
    <property type="component" value="Unassembled WGS sequence"/>
</dbReference>
<keyword evidence="13" id="KW-1185">Reference proteome</keyword>
<evidence type="ECO:0000256" key="7">
    <source>
        <dbReference type="ARBA" id="ARBA00023136"/>
    </source>
</evidence>
<evidence type="ECO:0000256" key="2">
    <source>
        <dbReference type="ARBA" id="ARBA00022460"/>
    </source>
</evidence>
<reference evidence="13" key="1">
    <citation type="journal article" date="2015" name="Nat. Genet.">
        <title>The genome and transcriptome of the zoonotic hookworm Ancylostoma ceylanicum identify infection-specific gene families.</title>
        <authorList>
            <person name="Schwarz E.M."/>
            <person name="Hu Y."/>
            <person name="Antoshechkin I."/>
            <person name="Miller M.M."/>
            <person name="Sternberg P.W."/>
            <person name="Aroian R.V."/>
        </authorList>
    </citation>
    <scope>NUCLEOTIDE SEQUENCE</scope>
    <source>
        <strain evidence="13">HY135</strain>
    </source>
</reference>
<dbReference type="AlphaFoldDB" id="A0A016UJ73"/>
<comment type="caution">
    <text evidence="12">The sequence shown here is derived from an EMBL/GenBank/DDBJ whole genome shotgun (WGS) entry which is preliminary data.</text>
</comment>
<evidence type="ECO:0000313" key="13">
    <source>
        <dbReference type="Proteomes" id="UP000024635"/>
    </source>
</evidence>
<organism evidence="12 13">
    <name type="scientific">Ancylostoma ceylanicum</name>
    <dbReference type="NCBI Taxonomy" id="53326"/>
    <lineage>
        <taxon>Eukaryota</taxon>
        <taxon>Metazoa</taxon>
        <taxon>Ecdysozoa</taxon>
        <taxon>Nematoda</taxon>
        <taxon>Chromadorea</taxon>
        <taxon>Rhabditida</taxon>
        <taxon>Rhabditina</taxon>
        <taxon>Rhabditomorpha</taxon>
        <taxon>Strongyloidea</taxon>
        <taxon>Ancylostomatidae</taxon>
        <taxon>Ancylostomatinae</taxon>
        <taxon>Ancylostoma</taxon>
    </lineage>
</organism>
<dbReference type="Pfam" id="PF25301">
    <property type="entry name" value="CUT_C"/>
    <property type="match status" value="1"/>
</dbReference>
<feature type="signal peptide" evidence="10">
    <location>
        <begin position="1"/>
        <end position="32"/>
    </location>
</feature>
<evidence type="ECO:0000259" key="11">
    <source>
        <dbReference type="PROSITE" id="PS51034"/>
    </source>
</evidence>
<dbReference type="InterPro" id="IPR001507">
    <property type="entry name" value="ZP_dom"/>
</dbReference>
<evidence type="ECO:0000256" key="5">
    <source>
        <dbReference type="ARBA" id="ARBA00022729"/>
    </source>
</evidence>
<dbReference type="PANTHER" id="PTHR22907:SF54">
    <property type="entry name" value="GH04558P"/>
    <property type="match status" value="1"/>
</dbReference>
<dbReference type="GO" id="GO:0005886">
    <property type="term" value="C:plasma membrane"/>
    <property type="evidence" value="ECO:0007669"/>
    <property type="project" value="UniProtKB-SubCell"/>
</dbReference>
<feature type="chain" id="PRO_5001492427" description="ZP domain-containing protein" evidence="10">
    <location>
        <begin position="33"/>
        <end position="589"/>
    </location>
</feature>
<dbReference type="EMBL" id="JARK01001376">
    <property type="protein sequence ID" value="EYC14568.1"/>
    <property type="molecule type" value="Genomic_DNA"/>
</dbReference>
<keyword evidence="2" id="KW-0193">Cuticle</keyword>
<dbReference type="STRING" id="53326.A0A016UJ73"/>
<dbReference type="InterPro" id="IPR057475">
    <property type="entry name" value="CUT_C"/>
</dbReference>
<evidence type="ECO:0000256" key="4">
    <source>
        <dbReference type="ARBA" id="ARBA00022692"/>
    </source>
</evidence>
<name>A0A016UJ73_9BILA</name>
<keyword evidence="4 9" id="KW-0812">Transmembrane</keyword>
<feature type="region of interest" description="Disordered" evidence="8">
    <location>
        <begin position="97"/>
        <end position="164"/>
    </location>
</feature>
<dbReference type="InterPro" id="IPR051962">
    <property type="entry name" value="Cuticlin"/>
</dbReference>
<dbReference type="InterPro" id="IPR056953">
    <property type="entry name" value="CUT_N"/>
</dbReference>
<sequence length="589" mass="64124">MPICLRTYSDPRRDWNTMRLLLLLLLAVTATAARDAPSSSRFDNSVVGTPVISCERDRIRVEIATTRPFAGKVFVKGEYANRDCVRSYINGVPVPVPPTATEASKPASSAQTQAHHTESEGETTSSSVENAESKDDETHLDSSLWVTSDEEESQELPLPTPEQASRFTNADEFLTINQPISAEVDLEQLKNSGQLASSKWSGYGGVSSNGNRPPTEYLGVFSGSHGESVGNSLQSVLPAAQPDLKIYQKSGKFGQEDLLGLQYPGPQGFVSENCPVKCEPCVCPTGKEPLERKRRNTNNVELSVPLGACNAKRDRKLSPPSLVVSFVAVISFHESFITKLDRAYHIQCAYTESNKSISTQMDVGTAAPTDLNGTASVPVCGYHISSAEGKTIQNVRVGDRVKHEWTCKTPVPKMYSMLVHSCFVEDGAGQRYEVIDEDGCSLDRYILSTPTYSADGLTANVDAFMMKFPDKSSVDFQCAIKVCSKLDANCTTATPPQCSSNHAPQRRRRDVSLDEESMTIHANSLTVLDADVPQDIPQHMAQVQPQTFPSEFCFSVAGFGVLVSASTFLTTIALGTAAANIYMRSQSKW</sequence>
<dbReference type="PROSITE" id="PS51034">
    <property type="entry name" value="ZP_2"/>
    <property type="match status" value="1"/>
</dbReference>
<feature type="domain" description="ZP" evidence="11">
    <location>
        <begin position="238"/>
        <end position="497"/>
    </location>
</feature>
<feature type="compositionally biased region" description="Basic and acidic residues" evidence="8">
    <location>
        <begin position="131"/>
        <end position="140"/>
    </location>
</feature>
<keyword evidence="7 9" id="KW-0472">Membrane</keyword>
<evidence type="ECO:0000256" key="6">
    <source>
        <dbReference type="ARBA" id="ARBA00022989"/>
    </source>
</evidence>
<evidence type="ECO:0000256" key="3">
    <source>
        <dbReference type="ARBA" id="ARBA00022475"/>
    </source>
</evidence>
<evidence type="ECO:0000256" key="8">
    <source>
        <dbReference type="SAM" id="MobiDB-lite"/>
    </source>
</evidence>
<keyword evidence="5 10" id="KW-0732">Signal</keyword>
<keyword evidence="3" id="KW-1003">Cell membrane</keyword>
<gene>
    <name evidence="12" type="primary">Acey_s0040.g282</name>
    <name evidence="12" type="synonym">Acey-cutl-9</name>
    <name evidence="12" type="ORF">Y032_0040g282</name>
</gene>
<evidence type="ECO:0000256" key="9">
    <source>
        <dbReference type="SAM" id="Phobius"/>
    </source>
</evidence>
<proteinExistence type="predicted"/>
<evidence type="ECO:0000256" key="10">
    <source>
        <dbReference type="SAM" id="SignalP"/>
    </source>
</evidence>
<evidence type="ECO:0000256" key="1">
    <source>
        <dbReference type="ARBA" id="ARBA00004251"/>
    </source>
</evidence>
<dbReference type="Pfam" id="PF25057">
    <property type="entry name" value="CUT_N"/>
    <property type="match status" value="2"/>
</dbReference>
<dbReference type="GO" id="GO:0042302">
    <property type="term" value="F:structural constituent of cuticle"/>
    <property type="evidence" value="ECO:0007669"/>
    <property type="project" value="UniProtKB-KW"/>
</dbReference>
<dbReference type="PANTHER" id="PTHR22907">
    <property type="entry name" value="GH04558P"/>
    <property type="match status" value="1"/>
</dbReference>
<accession>A0A016UJ73</accession>
<feature type="transmembrane region" description="Helical" evidence="9">
    <location>
        <begin position="556"/>
        <end position="583"/>
    </location>
</feature>
<dbReference type="Gene3D" id="2.60.40.4100">
    <property type="entry name" value="Zona pellucida, ZP-C domain"/>
    <property type="match status" value="1"/>
</dbReference>
<keyword evidence="6 9" id="KW-1133">Transmembrane helix</keyword>
<evidence type="ECO:0000313" key="12">
    <source>
        <dbReference type="EMBL" id="EYC14568.1"/>
    </source>
</evidence>
<protein>
    <recommendedName>
        <fullName evidence="11">ZP domain-containing protein</fullName>
    </recommendedName>
</protein>
<dbReference type="InterPro" id="IPR042235">
    <property type="entry name" value="ZP-C_dom"/>
</dbReference>
<dbReference type="SMART" id="SM00241">
    <property type="entry name" value="ZP"/>
    <property type="match status" value="1"/>
</dbReference>